<keyword evidence="7 10" id="KW-1133">Transmembrane helix</keyword>
<keyword evidence="14" id="KW-1185">Reference proteome</keyword>
<dbReference type="FunFam" id="1.20.810.10:FF:000012">
    <property type="entry name" value="Cytochrome b/b6 domain protein"/>
    <property type="match status" value="1"/>
</dbReference>
<gene>
    <name evidence="12" type="ORF">IC006_2184</name>
    <name evidence="13" type="ORF">IC007_2188</name>
</gene>
<dbReference type="InterPro" id="IPR016174">
    <property type="entry name" value="Di-haem_cyt_TM"/>
</dbReference>
<evidence type="ECO:0000313" key="13">
    <source>
        <dbReference type="EMBL" id="BBG27634.1"/>
    </source>
</evidence>
<feature type="transmembrane region" description="Helical" evidence="10">
    <location>
        <begin position="88"/>
        <end position="108"/>
    </location>
</feature>
<evidence type="ECO:0000256" key="9">
    <source>
        <dbReference type="ARBA" id="ARBA00023136"/>
    </source>
</evidence>
<keyword evidence="5" id="KW-0479">Metal-binding</keyword>
<reference evidence="13 14" key="2">
    <citation type="journal article" date="2020" name="Int. J. Syst. Evol. Microbiol.">
        <title>Sulfuracidifex tepidarius gen. nov., sp. nov. and transfer of Sulfolobus metallicus Huber and Stetter 1992 to the genus Sulfuracidifex as Sulfuracidifex metallicus comb. nov.</title>
        <authorList>
            <person name="Itoh T."/>
            <person name="Miura T."/>
            <person name="Sakai H.D."/>
            <person name="Kato S."/>
            <person name="Ohkuma M."/>
            <person name="Takashina T."/>
        </authorList>
    </citation>
    <scope>NUCLEOTIDE SEQUENCE</scope>
    <source>
        <strain evidence="12 14">IC-006</strain>
        <strain evidence="13">IC-007</strain>
    </source>
</reference>
<feature type="transmembrane region" description="Helical" evidence="10">
    <location>
        <begin position="423"/>
        <end position="444"/>
    </location>
</feature>
<protein>
    <submittedName>
        <fullName evidence="13">Respiratory nitrate reductase subunit cytochrome b-561</fullName>
    </submittedName>
</protein>
<evidence type="ECO:0000256" key="7">
    <source>
        <dbReference type="ARBA" id="ARBA00022989"/>
    </source>
</evidence>
<dbReference type="SUPFAM" id="SSF81648">
    <property type="entry name" value="a domain/subunit of cytochrome bc1 complex (Ubiquinol-cytochrome c reductase)"/>
    <property type="match status" value="1"/>
</dbReference>
<sequence>MRGENDLMKQSLTSRVSNWFKDRLGLDDLPFFRTPDYMYHVDEWLGALVAGAFFYTVISGLILLLYYNADAGYQSTETIINSVPYGSVFLYSHLYGSYAMIILAYVHMFRNYFTGAYKKPRELLWILGVLMLVLTLGASFLGYSLIGDVLATSAVDVGAGIISSVPQLSFLLPILFGNYDSGNFGRVLAWHIILVALIGVLFVFHLLMAERYGMMPSRKAKPKAPAVYTAEEQKKFNAWWPRNFVYMLSLIFLTWGFIIAIPNALAYLNGLPQGLDPFLDPKPAPPPTSPLAAQVTTYPPWFFLFVYKIADFTTDVVLFLLIGVIIPLVYLLLVPFLDRNNELHPLKRRVFTGFGILMLTYLVQTTIWGDIQPGIPDSVTEQVMVYLPPAIIVGAGMFFLPYREGEKKSVRIPLFKKAQMSSPIAVLLFMVIAMMTMGSAVAFVSSPSPVSASLFLPLLAIFAFYAKSLSPVAIKAIPQGGTASSEETIDLKLEKKKNMATVIIGILLVFSAIIAVTMWTIPPTGYESNMFGVDLGLLFILLGESISLYHYVAYKKPNESYE</sequence>
<keyword evidence="2" id="KW-0813">Transport</keyword>
<evidence type="ECO:0000256" key="4">
    <source>
        <dbReference type="ARBA" id="ARBA00022692"/>
    </source>
</evidence>
<dbReference type="Gene3D" id="1.20.810.10">
    <property type="entry name" value="Cytochrome Bc1 Complex, Chain C"/>
    <property type="match status" value="1"/>
</dbReference>
<dbReference type="GO" id="GO:0022904">
    <property type="term" value="P:respiratory electron transport chain"/>
    <property type="evidence" value="ECO:0007669"/>
    <property type="project" value="InterPro"/>
</dbReference>
<reference evidence="15" key="1">
    <citation type="submission" date="2018-09" db="EMBL/GenBank/DDBJ databases">
        <title>Complete Genome Sequencing of Sulfolobus sp. JCM 16834.</title>
        <authorList>
            <person name="Kato S."/>
            <person name="Itoh T."/>
            <person name="Ohkuma M."/>
        </authorList>
    </citation>
    <scope>NUCLEOTIDE SEQUENCE [LARGE SCALE GENOMIC DNA]</scope>
    <source>
        <strain evidence="15">IC-007</strain>
    </source>
</reference>
<feature type="transmembrane region" description="Helical" evidence="10">
    <location>
        <begin position="499"/>
        <end position="521"/>
    </location>
</feature>
<dbReference type="NCBIfam" id="NF041076">
    <property type="entry name" value="cyt_b_SoxC"/>
    <property type="match status" value="1"/>
</dbReference>
<dbReference type="InterPro" id="IPR005798">
    <property type="entry name" value="Cyt_b/b6_C"/>
</dbReference>
<comment type="subcellular location">
    <subcellularLocation>
        <location evidence="1">Membrane</location>
        <topology evidence="1">Multi-pass membrane protein</topology>
    </subcellularLocation>
</comment>
<feature type="domain" description="Cytochrome b/b6 N-terminal region profile" evidence="11">
    <location>
        <begin position="16"/>
        <end position="218"/>
    </location>
</feature>
<dbReference type="PROSITE" id="PS51002">
    <property type="entry name" value="CYTB_NTER"/>
    <property type="match status" value="1"/>
</dbReference>
<dbReference type="GO" id="GO:0046872">
    <property type="term" value="F:metal ion binding"/>
    <property type="evidence" value="ECO:0007669"/>
    <property type="project" value="UniProtKB-KW"/>
</dbReference>
<evidence type="ECO:0000256" key="5">
    <source>
        <dbReference type="ARBA" id="ARBA00022723"/>
    </source>
</evidence>
<accession>A0A510DY05</accession>
<keyword evidence="8" id="KW-0408">Iron</keyword>
<feature type="transmembrane region" description="Helical" evidence="10">
    <location>
        <begin position="123"/>
        <end position="145"/>
    </location>
</feature>
<keyword evidence="3" id="KW-0349">Heme</keyword>
<name>A0A510E554_9CREN</name>
<dbReference type="InterPro" id="IPR036150">
    <property type="entry name" value="Cyt_b/b6_C_sf"/>
</dbReference>
<dbReference type="GO" id="GO:0016491">
    <property type="term" value="F:oxidoreductase activity"/>
    <property type="evidence" value="ECO:0007669"/>
    <property type="project" value="InterPro"/>
</dbReference>
<evidence type="ECO:0000256" key="10">
    <source>
        <dbReference type="SAM" id="Phobius"/>
    </source>
</evidence>
<feature type="transmembrane region" description="Helical" evidence="10">
    <location>
        <begin position="188"/>
        <end position="209"/>
    </location>
</feature>
<dbReference type="GO" id="GO:0016020">
    <property type="term" value="C:membrane"/>
    <property type="evidence" value="ECO:0007669"/>
    <property type="project" value="UniProtKB-SubCell"/>
</dbReference>
<dbReference type="InterPro" id="IPR005797">
    <property type="entry name" value="Cyt_b/b6_N"/>
</dbReference>
<accession>A0A510E554</accession>
<keyword evidence="6" id="KW-0249">Electron transport</keyword>
<evidence type="ECO:0000256" key="2">
    <source>
        <dbReference type="ARBA" id="ARBA00022448"/>
    </source>
</evidence>
<dbReference type="PANTHER" id="PTHR19271">
    <property type="entry name" value="CYTOCHROME B"/>
    <property type="match status" value="1"/>
</dbReference>
<organism evidence="13 15">
    <name type="scientific">Sulfuracidifex tepidarius</name>
    <dbReference type="NCBI Taxonomy" id="1294262"/>
    <lineage>
        <taxon>Archaea</taxon>
        <taxon>Thermoproteota</taxon>
        <taxon>Thermoprotei</taxon>
        <taxon>Sulfolobales</taxon>
        <taxon>Sulfolobaceae</taxon>
        <taxon>Sulfuracidifex</taxon>
    </lineage>
</organism>
<feature type="transmembrane region" description="Helical" evidence="10">
    <location>
        <begin position="450"/>
        <end position="466"/>
    </location>
</feature>
<dbReference type="InterPro" id="IPR053595">
    <property type="entry name" value="Cytochrome_b-type_ET"/>
</dbReference>
<dbReference type="Proteomes" id="UP000322983">
    <property type="component" value="Chromosome"/>
</dbReference>
<evidence type="ECO:0000313" key="15">
    <source>
        <dbReference type="Proteomes" id="UP000325030"/>
    </source>
</evidence>
<feature type="transmembrane region" description="Helical" evidence="10">
    <location>
        <begin position="316"/>
        <end position="338"/>
    </location>
</feature>
<dbReference type="AlphaFoldDB" id="A0A510E554"/>
<evidence type="ECO:0000256" key="1">
    <source>
        <dbReference type="ARBA" id="ARBA00004141"/>
    </source>
</evidence>
<dbReference type="KEGG" id="step:IC006_2184"/>
<feature type="transmembrane region" description="Helical" evidence="10">
    <location>
        <begin position="383"/>
        <end position="402"/>
    </location>
</feature>
<proteinExistence type="predicted"/>
<dbReference type="EMBL" id="AP018930">
    <property type="protein sequence ID" value="BBG27634.1"/>
    <property type="molecule type" value="Genomic_DNA"/>
</dbReference>
<evidence type="ECO:0000313" key="12">
    <source>
        <dbReference type="EMBL" id="BBG24850.1"/>
    </source>
</evidence>
<dbReference type="GO" id="GO:0009055">
    <property type="term" value="F:electron transfer activity"/>
    <property type="evidence" value="ECO:0007669"/>
    <property type="project" value="InterPro"/>
</dbReference>
<dbReference type="PANTHER" id="PTHR19271:SF16">
    <property type="entry name" value="CYTOCHROME B"/>
    <property type="match status" value="1"/>
</dbReference>
<keyword evidence="9 10" id="KW-0472">Membrane</keyword>
<evidence type="ECO:0000256" key="3">
    <source>
        <dbReference type="ARBA" id="ARBA00022617"/>
    </source>
</evidence>
<dbReference type="EMBL" id="AP018929">
    <property type="protein sequence ID" value="BBG24850.1"/>
    <property type="molecule type" value="Genomic_DNA"/>
</dbReference>
<feature type="transmembrane region" description="Helical" evidence="10">
    <location>
        <begin position="350"/>
        <end position="371"/>
    </location>
</feature>
<dbReference type="Proteomes" id="UP000325030">
    <property type="component" value="Chromosome"/>
</dbReference>
<dbReference type="Pfam" id="PF00032">
    <property type="entry name" value="Cytochrom_B_C"/>
    <property type="match status" value="1"/>
</dbReference>
<feature type="transmembrane region" description="Helical" evidence="10">
    <location>
        <begin position="157"/>
        <end position="176"/>
    </location>
</feature>
<evidence type="ECO:0000313" key="14">
    <source>
        <dbReference type="Proteomes" id="UP000322983"/>
    </source>
</evidence>
<feature type="transmembrane region" description="Helical" evidence="10">
    <location>
        <begin position="44"/>
        <end position="67"/>
    </location>
</feature>
<dbReference type="Pfam" id="PF13631">
    <property type="entry name" value="Cytochrom_B_N_2"/>
    <property type="match status" value="1"/>
</dbReference>
<dbReference type="SUPFAM" id="SSF81342">
    <property type="entry name" value="Transmembrane di-heme cytochromes"/>
    <property type="match status" value="1"/>
</dbReference>
<evidence type="ECO:0000259" key="11">
    <source>
        <dbReference type="PROSITE" id="PS51002"/>
    </source>
</evidence>
<evidence type="ECO:0000256" key="8">
    <source>
        <dbReference type="ARBA" id="ARBA00023004"/>
    </source>
</evidence>
<keyword evidence="4 10" id="KW-0812">Transmembrane</keyword>
<evidence type="ECO:0000256" key="6">
    <source>
        <dbReference type="ARBA" id="ARBA00022982"/>
    </source>
</evidence>
<feature type="transmembrane region" description="Helical" evidence="10">
    <location>
        <begin position="244"/>
        <end position="268"/>
    </location>
</feature>
<feature type="transmembrane region" description="Helical" evidence="10">
    <location>
        <begin position="533"/>
        <end position="552"/>
    </location>
</feature>
<dbReference type="InterPro" id="IPR027387">
    <property type="entry name" value="Cytb/b6-like_sf"/>
</dbReference>
<dbReference type="STRING" id="1294262.GCA_001316085_02287"/>